<dbReference type="InterPro" id="IPR017853">
    <property type="entry name" value="GH"/>
</dbReference>
<keyword evidence="7" id="KW-1185">Reference proteome</keyword>
<dbReference type="SMART" id="SM00636">
    <property type="entry name" value="Glyco_18"/>
    <property type="match status" value="1"/>
</dbReference>
<dbReference type="PROSITE" id="PS51910">
    <property type="entry name" value="GH18_2"/>
    <property type="match status" value="1"/>
</dbReference>
<feature type="region of interest" description="Disordered" evidence="3">
    <location>
        <begin position="26"/>
        <end position="55"/>
    </location>
</feature>
<accession>A0A0J1FUP7</accession>
<proteinExistence type="predicted"/>
<dbReference type="RefSeq" id="WP_047808998.1">
    <property type="nucleotide sequence ID" value="NZ_LDZY01000003.1"/>
</dbReference>
<protein>
    <submittedName>
        <fullName evidence="6">Putative sporulation-specific glycosylase YdhD</fullName>
        <ecNumber evidence="6">3.2.-.-</ecNumber>
    </submittedName>
</protein>
<evidence type="ECO:0000256" key="2">
    <source>
        <dbReference type="ARBA" id="ARBA00023295"/>
    </source>
</evidence>
<dbReference type="PANTHER" id="PTHR46066">
    <property type="entry name" value="CHITINASE DOMAIN-CONTAINING PROTEIN 1 FAMILY MEMBER"/>
    <property type="match status" value="1"/>
</dbReference>
<dbReference type="InterPro" id="IPR041704">
    <property type="entry name" value="CFLE_GH18"/>
</dbReference>
<dbReference type="AlphaFoldDB" id="A0A0J1FUP7"/>
<feature type="compositionally biased region" description="Low complexity" evidence="3">
    <location>
        <begin position="26"/>
        <end position="46"/>
    </location>
</feature>
<dbReference type="PROSITE" id="PS51257">
    <property type="entry name" value="PROKAR_LIPOPROTEIN"/>
    <property type="match status" value="1"/>
</dbReference>
<gene>
    <name evidence="6" type="primary">ydhD_2</name>
    <name evidence="6" type="ORF">DEAC_c11130</name>
</gene>
<dbReference type="GO" id="GO:0005975">
    <property type="term" value="P:carbohydrate metabolic process"/>
    <property type="evidence" value="ECO:0007669"/>
    <property type="project" value="InterPro"/>
</dbReference>
<dbReference type="Gene3D" id="3.10.50.10">
    <property type="match status" value="1"/>
</dbReference>
<keyword evidence="2 6" id="KW-0326">Glycosidase</keyword>
<dbReference type="CDD" id="cd02874">
    <property type="entry name" value="GH18_CFLE_spore_hydrolase"/>
    <property type="match status" value="1"/>
</dbReference>
<dbReference type="PATRIC" id="fig|476652.3.peg.1137"/>
<feature type="signal peptide" evidence="4">
    <location>
        <begin position="1"/>
        <end position="20"/>
    </location>
</feature>
<dbReference type="GO" id="GO:0016798">
    <property type="term" value="F:hydrolase activity, acting on glycosyl bonds"/>
    <property type="evidence" value="ECO:0007669"/>
    <property type="project" value="UniProtKB-KW"/>
</dbReference>
<organism evidence="6 7">
    <name type="scientific">Desulfosporosinus acididurans</name>
    <dbReference type="NCBI Taxonomy" id="476652"/>
    <lineage>
        <taxon>Bacteria</taxon>
        <taxon>Bacillati</taxon>
        <taxon>Bacillota</taxon>
        <taxon>Clostridia</taxon>
        <taxon>Eubacteriales</taxon>
        <taxon>Desulfitobacteriaceae</taxon>
        <taxon>Desulfosporosinus</taxon>
    </lineage>
</organism>
<feature type="chain" id="PRO_5039119410" evidence="4">
    <location>
        <begin position="21"/>
        <end position="390"/>
    </location>
</feature>
<sequence length="390" mass="42274">MKRFLTFMMSSTLILGLALTGCSNVPTPNTPSNQQQQTSKSTQPPKAEAGATRDSVLGSDKRVVMGFYTDPEGPTPGSKASMTKNGKMLDEVAFFWYSFDGSGKVIPAGNVDMSAKNTAKKNGSKVYALVHNMNMSGSVGFDANLAHRVLANAGARSNFVTNLVNLAMKDNWDGISVDIEKTPPADRNNFSAFVAQLGKALKAKDKVLNISIPAKFVDYPSDLWSGAYDYAAIGKAADQVVLMTYDEHGMGTTQGPIASQGWVDRVITFAVGKIPSNKIVMGLPVYAYDWGSNKPLMPDYLSYAQAVARAKKHGVQILTDPSAKVPQFTYTVNGVRHEVFFENAASLKTKMKYTLQHKLHGVAIWRLGMEDPSIWNSVSSTFGTNKTTAK</sequence>
<dbReference type="EC" id="3.2.-.-" evidence="6"/>
<comment type="caution">
    <text evidence="6">The sequence shown here is derived from an EMBL/GenBank/DDBJ whole genome shotgun (WGS) entry which is preliminary data.</text>
</comment>
<dbReference type="InterPro" id="IPR001223">
    <property type="entry name" value="Glyco_hydro18_cat"/>
</dbReference>
<feature type="domain" description="GH18" evidence="5">
    <location>
        <begin position="62"/>
        <end position="385"/>
    </location>
</feature>
<evidence type="ECO:0000256" key="1">
    <source>
        <dbReference type="ARBA" id="ARBA00022801"/>
    </source>
</evidence>
<evidence type="ECO:0000313" key="7">
    <source>
        <dbReference type="Proteomes" id="UP000036356"/>
    </source>
</evidence>
<dbReference type="SUPFAM" id="SSF51445">
    <property type="entry name" value="(Trans)glycosidases"/>
    <property type="match status" value="1"/>
</dbReference>
<dbReference type="Gene3D" id="3.20.20.80">
    <property type="entry name" value="Glycosidases"/>
    <property type="match status" value="1"/>
</dbReference>
<dbReference type="STRING" id="476652.DEAC_c11130"/>
<dbReference type="EMBL" id="LDZY01000003">
    <property type="protein sequence ID" value="KLU67169.1"/>
    <property type="molecule type" value="Genomic_DNA"/>
</dbReference>
<evidence type="ECO:0000256" key="3">
    <source>
        <dbReference type="SAM" id="MobiDB-lite"/>
    </source>
</evidence>
<keyword evidence="1 6" id="KW-0378">Hydrolase</keyword>
<dbReference type="InterPro" id="IPR029070">
    <property type="entry name" value="Chitinase_insertion_sf"/>
</dbReference>
<evidence type="ECO:0000313" key="6">
    <source>
        <dbReference type="EMBL" id="KLU67169.1"/>
    </source>
</evidence>
<dbReference type="Proteomes" id="UP000036356">
    <property type="component" value="Unassembled WGS sequence"/>
</dbReference>
<evidence type="ECO:0000259" key="5">
    <source>
        <dbReference type="PROSITE" id="PS51910"/>
    </source>
</evidence>
<dbReference type="Pfam" id="PF00704">
    <property type="entry name" value="Glyco_hydro_18"/>
    <property type="match status" value="1"/>
</dbReference>
<name>A0A0J1FUP7_9FIRM</name>
<dbReference type="InterPro" id="IPR011583">
    <property type="entry name" value="Chitinase_II/V-like_cat"/>
</dbReference>
<reference evidence="6 7" key="1">
    <citation type="submission" date="2015-06" db="EMBL/GenBank/DDBJ databases">
        <title>Draft genome of the moderately acidophilic sulfate reducer Candidatus Desulfosporosinus acididurans strain M1.</title>
        <authorList>
            <person name="Poehlein A."/>
            <person name="Petzsch P."/>
            <person name="Johnson B.D."/>
            <person name="Schloemann M."/>
            <person name="Daniel R."/>
            <person name="Muehling M."/>
        </authorList>
    </citation>
    <scope>NUCLEOTIDE SEQUENCE [LARGE SCALE GENOMIC DNA]</scope>
    <source>
        <strain evidence="6 7">M1</strain>
    </source>
</reference>
<dbReference type="PANTHER" id="PTHR46066:SF2">
    <property type="entry name" value="CHITINASE DOMAIN-CONTAINING PROTEIN 1"/>
    <property type="match status" value="1"/>
</dbReference>
<evidence type="ECO:0000256" key="4">
    <source>
        <dbReference type="SAM" id="SignalP"/>
    </source>
</evidence>
<dbReference type="GO" id="GO:0008061">
    <property type="term" value="F:chitin binding"/>
    <property type="evidence" value="ECO:0007669"/>
    <property type="project" value="InterPro"/>
</dbReference>
<keyword evidence="4" id="KW-0732">Signal</keyword>